<evidence type="ECO:0000256" key="7">
    <source>
        <dbReference type="ARBA" id="ARBA00023136"/>
    </source>
</evidence>
<keyword evidence="6" id="KW-0333">Golgi apparatus</keyword>
<dbReference type="VEuPathDB" id="FungiDB:QG37_07607"/>
<evidence type="ECO:0000256" key="3">
    <source>
        <dbReference type="ARBA" id="ARBA00020983"/>
    </source>
</evidence>
<dbReference type="SUPFAM" id="SSF74788">
    <property type="entry name" value="Cullin repeat-like"/>
    <property type="match status" value="1"/>
</dbReference>
<evidence type="ECO:0000256" key="9">
    <source>
        <dbReference type="SAM" id="Coils"/>
    </source>
</evidence>
<dbReference type="Pfam" id="PF04124">
    <property type="entry name" value="Dor1"/>
    <property type="match status" value="1"/>
</dbReference>
<comment type="similarity">
    <text evidence="2">Belongs to the COG8 family.</text>
</comment>
<dbReference type="GO" id="GO:0032258">
    <property type="term" value="P:cytoplasm to vacuole targeting by the Cvt pathway"/>
    <property type="evidence" value="ECO:0007669"/>
    <property type="project" value="TreeGrafter"/>
</dbReference>
<evidence type="ECO:0000256" key="8">
    <source>
        <dbReference type="ARBA" id="ARBA00031347"/>
    </source>
</evidence>
<dbReference type="GO" id="GO:0000139">
    <property type="term" value="C:Golgi membrane"/>
    <property type="evidence" value="ECO:0007669"/>
    <property type="project" value="UniProtKB-SubCell"/>
</dbReference>
<evidence type="ECO:0000256" key="1">
    <source>
        <dbReference type="ARBA" id="ARBA00004395"/>
    </source>
</evidence>
<evidence type="ECO:0000313" key="10">
    <source>
        <dbReference type="EMBL" id="KND96119.1"/>
    </source>
</evidence>
<proteinExistence type="inferred from homology"/>
<dbReference type="PANTHER" id="PTHR21311">
    <property type="entry name" value="CONSERVED OLIGOMERIC GOLGI COMPLEX COMPONENT 8"/>
    <property type="match status" value="1"/>
</dbReference>
<dbReference type="VEuPathDB" id="FungiDB:CJJ07_001670"/>
<evidence type="ECO:0000313" key="11">
    <source>
        <dbReference type="Proteomes" id="UP000037122"/>
    </source>
</evidence>
<dbReference type="EMBL" id="LGST01000059">
    <property type="protein sequence ID" value="KND96119.1"/>
    <property type="molecule type" value="Genomic_DNA"/>
</dbReference>
<evidence type="ECO:0000256" key="4">
    <source>
        <dbReference type="ARBA" id="ARBA00022448"/>
    </source>
</evidence>
<dbReference type="VEuPathDB" id="FungiDB:CJI96_0001935"/>
<dbReference type="PANTHER" id="PTHR21311:SF0">
    <property type="entry name" value="CONSERVED OLIGOMERIC GOLGI COMPLEX SUBUNIT 8"/>
    <property type="match status" value="1"/>
</dbReference>
<dbReference type="VEuPathDB" id="FungiDB:CJI97_003609"/>
<protein>
    <recommendedName>
        <fullName evidence="3">Conserved oligomeric Golgi complex subunit 8</fullName>
    </recommendedName>
    <alternativeName>
        <fullName evidence="8">Component of oligomeric Golgi complex 8</fullName>
    </alternativeName>
</protein>
<comment type="subcellular location">
    <subcellularLocation>
        <location evidence="1">Golgi apparatus membrane</location>
        <topology evidence="1">Peripheral membrane protein</topology>
    </subcellularLocation>
</comment>
<organism evidence="10 11">
    <name type="scientific">Candidozyma auris</name>
    <name type="common">Yeast</name>
    <name type="synonym">Candida auris</name>
    <dbReference type="NCBI Taxonomy" id="498019"/>
    <lineage>
        <taxon>Eukaryota</taxon>
        <taxon>Fungi</taxon>
        <taxon>Dikarya</taxon>
        <taxon>Ascomycota</taxon>
        <taxon>Saccharomycotina</taxon>
        <taxon>Pichiomycetes</taxon>
        <taxon>Metschnikowiaceae</taxon>
        <taxon>Candidozyma</taxon>
    </lineage>
</organism>
<feature type="coiled-coil region" evidence="9">
    <location>
        <begin position="62"/>
        <end position="89"/>
    </location>
</feature>
<sequence>MSNILLDTLKEGLDPNLAALLNSDEKLKNETQHYLEELLVNAELLSTEMFTTSTGPSTDTNTKNLVEEIAELDHQLRQIELQLASIANEHRDLIIGVSEDVRHVHKTIAEDLPKEIKAMKMGFAGKSFLDTKVAKKVSRAIAANNSILLNMDSILDIYELPTLCGLCIMQGNYQEALEISTLVKMLTVKFPNSLTFKKLQDQIDNELKVMVRGLIKLLNTNLKQSNILKIFQILNRPNLVPNEESLNGDDQNISGNKTLKLIYLNSRFKFIMNEVASLKPLLKLKKLTYLKRLIEIYREHLYNSLSIYHAIFLSSGLHVDADDDKVLLHMYIKKLVYYMIEELRSHLPAVGEGDRDADEIEKAGMRDGVILQVIYLCRSLSKYGLDFESFITWELCMKEPVLIQKADWTRNLMKWKKFKS</sequence>
<keyword evidence="9" id="KW-0175">Coiled coil</keyword>
<keyword evidence="5" id="KW-0653">Protein transport</keyword>
<dbReference type="Proteomes" id="UP000037122">
    <property type="component" value="Unassembled WGS sequence"/>
</dbReference>
<evidence type="ECO:0000256" key="6">
    <source>
        <dbReference type="ARBA" id="ARBA00023034"/>
    </source>
</evidence>
<evidence type="ECO:0000256" key="2">
    <source>
        <dbReference type="ARBA" id="ARBA00006419"/>
    </source>
</evidence>
<comment type="caution">
    <text evidence="10">The sequence shown here is derived from an EMBL/GenBank/DDBJ whole genome shotgun (WGS) entry which is preliminary data.</text>
</comment>
<dbReference type="InterPro" id="IPR016159">
    <property type="entry name" value="Cullin_repeat-like_dom_sf"/>
</dbReference>
<dbReference type="InterPro" id="IPR007255">
    <property type="entry name" value="COG8"/>
</dbReference>
<dbReference type="VEuPathDB" id="FungiDB:B9J08_003536"/>
<dbReference type="GO" id="GO:0006891">
    <property type="term" value="P:intra-Golgi vesicle-mediated transport"/>
    <property type="evidence" value="ECO:0007669"/>
    <property type="project" value="TreeGrafter"/>
</dbReference>
<name>A0A0L0NQ37_CANAR</name>
<keyword evidence="7" id="KW-0472">Membrane</keyword>
<dbReference type="GO" id="GO:0017119">
    <property type="term" value="C:Golgi transport complex"/>
    <property type="evidence" value="ECO:0007669"/>
    <property type="project" value="InterPro"/>
</dbReference>
<gene>
    <name evidence="10" type="ORF">QG37_07607</name>
</gene>
<dbReference type="VEuPathDB" id="FungiDB:CJJ09_000573"/>
<reference evidence="11" key="1">
    <citation type="journal article" date="2015" name="BMC Genomics">
        <title>Draft genome of a commonly misdiagnosed multidrug resistant pathogen Candida auris.</title>
        <authorList>
            <person name="Chatterjee S."/>
            <person name="Alampalli S.V."/>
            <person name="Nageshan R.K."/>
            <person name="Chettiar S.T."/>
            <person name="Joshi S."/>
            <person name="Tatu U.S."/>
        </authorList>
    </citation>
    <scope>NUCLEOTIDE SEQUENCE [LARGE SCALE GENOMIC DNA]</scope>
    <source>
        <strain evidence="11">6684</strain>
    </source>
</reference>
<keyword evidence="4" id="KW-0813">Transport</keyword>
<evidence type="ECO:0000256" key="5">
    <source>
        <dbReference type="ARBA" id="ARBA00022927"/>
    </source>
</evidence>
<accession>A0A0L0NQ37</accession>
<dbReference type="AlphaFoldDB" id="A0A0L0NQ37"/>